<reference evidence="7 8" key="1">
    <citation type="submission" date="2016-10" db="EMBL/GenBank/DDBJ databases">
        <authorList>
            <person name="de Groot N.N."/>
        </authorList>
    </citation>
    <scope>NUCLEOTIDE SEQUENCE [LARGE SCALE GENOMIC DNA]</scope>
    <source>
        <strain evidence="7 8">CGMCC 1.11030</strain>
    </source>
</reference>
<keyword evidence="2" id="KW-0378">Hydrolase</keyword>
<evidence type="ECO:0000313" key="7">
    <source>
        <dbReference type="EMBL" id="SFH77555.1"/>
    </source>
</evidence>
<gene>
    <name evidence="7" type="ORF">SAMN05216258_102191</name>
</gene>
<comment type="subcellular location">
    <subcellularLocation>
        <location evidence="1">Membrane</location>
    </subcellularLocation>
</comment>
<dbReference type="GO" id="GO:0051301">
    <property type="term" value="P:cell division"/>
    <property type="evidence" value="ECO:0007669"/>
    <property type="project" value="UniProtKB-KW"/>
</dbReference>
<organism evidence="7 8">
    <name type="scientific">Albimonas pacifica</name>
    <dbReference type="NCBI Taxonomy" id="1114924"/>
    <lineage>
        <taxon>Bacteria</taxon>
        <taxon>Pseudomonadati</taxon>
        <taxon>Pseudomonadota</taxon>
        <taxon>Alphaproteobacteria</taxon>
        <taxon>Rhodobacterales</taxon>
        <taxon>Paracoccaceae</taxon>
        <taxon>Albimonas</taxon>
    </lineage>
</organism>
<dbReference type="Gene3D" id="3.40.710.10">
    <property type="entry name" value="DD-peptidase/beta-lactamase superfamily"/>
    <property type="match status" value="1"/>
</dbReference>
<feature type="region of interest" description="Disordered" evidence="4">
    <location>
        <begin position="635"/>
        <end position="656"/>
    </location>
</feature>
<dbReference type="InterPro" id="IPR005311">
    <property type="entry name" value="PBP_dimer"/>
</dbReference>
<feature type="region of interest" description="Disordered" evidence="4">
    <location>
        <begin position="1"/>
        <end position="62"/>
    </location>
</feature>
<dbReference type="PANTHER" id="PTHR30627:SF1">
    <property type="entry name" value="PEPTIDOGLYCAN D,D-TRANSPEPTIDASE FTSI"/>
    <property type="match status" value="1"/>
</dbReference>
<dbReference type="EMBL" id="FOQH01000002">
    <property type="protein sequence ID" value="SFH77555.1"/>
    <property type="molecule type" value="Genomic_DNA"/>
</dbReference>
<dbReference type="AlphaFoldDB" id="A0A1I3CSS6"/>
<dbReference type="SUPFAM" id="SSF56601">
    <property type="entry name" value="beta-lactamase/transpeptidase-like"/>
    <property type="match status" value="1"/>
</dbReference>
<dbReference type="GO" id="GO:0071555">
    <property type="term" value="P:cell wall organization"/>
    <property type="evidence" value="ECO:0007669"/>
    <property type="project" value="TreeGrafter"/>
</dbReference>
<dbReference type="Pfam" id="PF00905">
    <property type="entry name" value="Transpeptidase"/>
    <property type="match status" value="1"/>
</dbReference>
<dbReference type="InterPro" id="IPR050515">
    <property type="entry name" value="Beta-lactam/transpept"/>
</dbReference>
<keyword evidence="7" id="KW-0132">Cell division</keyword>
<name>A0A1I3CSS6_9RHOB</name>
<evidence type="ECO:0000256" key="1">
    <source>
        <dbReference type="ARBA" id="ARBA00004370"/>
    </source>
</evidence>
<evidence type="ECO:0000256" key="2">
    <source>
        <dbReference type="ARBA" id="ARBA00022645"/>
    </source>
</evidence>
<feature type="domain" description="Penicillin-binding protein transpeptidase" evidence="5">
    <location>
        <begin position="318"/>
        <end position="607"/>
    </location>
</feature>
<dbReference type="GO" id="GO:0005886">
    <property type="term" value="C:plasma membrane"/>
    <property type="evidence" value="ECO:0007669"/>
    <property type="project" value="TreeGrafter"/>
</dbReference>
<dbReference type="PANTHER" id="PTHR30627">
    <property type="entry name" value="PEPTIDOGLYCAN D,D-TRANSPEPTIDASE"/>
    <property type="match status" value="1"/>
</dbReference>
<evidence type="ECO:0000259" key="5">
    <source>
        <dbReference type="Pfam" id="PF00905"/>
    </source>
</evidence>
<dbReference type="OrthoDB" id="9789078at2"/>
<dbReference type="GO" id="GO:0004180">
    <property type="term" value="F:carboxypeptidase activity"/>
    <property type="evidence" value="ECO:0007669"/>
    <property type="project" value="UniProtKB-KW"/>
</dbReference>
<dbReference type="Proteomes" id="UP000199377">
    <property type="component" value="Unassembled WGS sequence"/>
</dbReference>
<keyword evidence="2" id="KW-0121">Carboxypeptidase</keyword>
<dbReference type="InterPro" id="IPR012338">
    <property type="entry name" value="Beta-lactam/transpept-like"/>
</dbReference>
<evidence type="ECO:0000313" key="8">
    <source>
        <dbReference type="Proteomes" id="UP000199377"/>
    </source>
</evidence>
<accession>A0A1I3CSS6</accession>
<proteinExistence type="predicted"/>
<keyword evidence="2" id="KW-0645">Protease</keyword>
<dbReference type="Pfam" id="PF03717">
    <property type="entry name" value="PBP_dimer"/>
    <property type="match status" value="1"/>
</dbReference>
<dbReference type="InterPro" id="IPR001460">
    <property type="entry name" value="PCN-bd_Tpept"/>
</dbReference>
<evidence type="ECO:0000256" key="3">
    <source>
        <dbReference type="ARBA" id="ARBA00023136"/>
    </source>
</evidence>
<feature type="domain" description="Penicillin-binding protein dimerisation" evidence="6">
    <location>
        <begin position="144"/>
        <end position="279"/>
    </location>
</feature>
<keyword evidence="3" id="KW-0472">Membrane</keyword>
<dbReference type="InterPro" id="IPR036138">
    <property type="entry name" value="PBP_dimer_sf"/>
</dbReference>
<dbReference type="GO" id="GO:0008658">
    <property type="term" value="F:penicillin binding"/>
    <property type="evidence" value="ECO:0007669"/>
    <property type="project" value="InterPro"/>
</dbReference>
<dbReference type="RefSeq" id="WP_092858057.1">
    <property type="nucleotide sequence ID" value="NZ_FOQH01000002.1"/>
</dbReference>
<keyword evidence="8" id="KW-1185">Reference proteome</keyword>
<evidence type="ECO:0000256" key="4">
    <source>
        <dbReference type="SAM" id="MobiDB-lite"/>
    </source>
</evidence>
<sequence>MSSSHVDPHDPAAGALVPRDPGGREPFGEAPSDGVVYGAGAGADSLQFDVDPGGPEHSHGPEGARLADVIAARREGVDPNAEAAARRADRRRRTAAQERARARWRLHLLCFAFLLAYASVAGRMALIAGSEPEEPRASFSAPFSAARAEITDRNGELLAANIPVWSLYAHPEELLDKQGAADKLAAIFPDMKAEDLMRQFNDGRRFLWLKKAITPAQRVMVHDIGDPGLQFGRRDMRVYPGGRLAAHILGGASFGKEGVTAAEIVGVGGVEAKLDEALRDPARASEPMRLSIDMRVQRAFTDVLRDNVEKFHARGAAGVVMDANTGEVIAMASLPDFDPNDRPPPPTSGLPDDYATFNRAAQGVYELGSTFKIFNAAMAMETGLATPQTMIETSGPMFWGRFRISDAHKMPARMTLRDVIIESSNTGSARLALQIGAKRQREYLERLGLLDPTPVELSEAGRAVPLAPPRWSEISTMTISYGHGLAVTPLHLAAAYATVTNGGLKVTPTLLAGAPGPDEGDRVISEATSAAMRDMLRAVVTEGTGKNAEVKGYFLGGKTGSAEKPRRNGVGYDKTKVLATFAGVFPAHDPAYVIVVTLDEGWTEKYGRRWRTAGWTAAPTVKEALTRIAPILGMRPQAEEPAEGEGPGGVRQVASR</sequence>
<protein>
    <submittedName>
        <fullName evidence="7">Cell division protein FtsI (Penicillin-binding protein 3)</fullName>
    </submittedName>
</protein>
<dbReference type="SUPFAM" id="SSF56519">
    <property type="entry name" value="Penicillin binding protein dimerisation domain"/>
    <property type="match status" value="1"/>
</dbReference>
<evidence type="ECO:0000259" key="6">
    <source>
        <dbReference type="Pfam" id="PF03717"/>
    </source>
</evidence>
<dbReference type="Gene3D" id="3.30.450.330">
    <property type="match status" value="1"/>
</dbReference>
<feature type="compositionally biased region" description="Basic and acidic residues" evidence="4">
    <location>
        <begin position="1"/>
        <end position="10"/>
    </location>
</feature>
<dbReference type="Gene3D" id="3.90.1310.10">
    <property type="entry name" value="Penicillin-binding protein 2a (Domain 2)"/>
    <property type="match status" value="1"/>
</dbReference>
<dbReference type="STRING" id="1114924.SAMN05216258_102191"/>
<keyword evidence="7" id="KW-0131">Cell cycle</keyword>